<evidence type="ECO:0000313" key="2">
    <source>
        <dbReference type="Proteomes" id="UP001642484"/>
    </source>
</evidence>
<gene>
    <name evidence="1" type="ORF">CCMP2556_LOCUS8807</name>
</gene>
<proteinExistence type="predicted"/>
<keyword evidence="2" id="KW-1185">Reference proteome</keyword>
<dbReference type="EMBL" id="CAXAMN010004025">
    <property type="protein sequence ID" value="CAK9007352.1"/>
    <property type="molecule type" value="Genomic_DNA"/>
</dbReference>
<sequence>MDELYSIGQKVAQGGQLDGLGDPEQLAKLLGGANMEEYLQSYEKMLQEGVAPDLGGPVLDQVDHEGGITTRPEPGFVIKTRDNAAGTKIFINIVSSPHIEAPHMKSYTELEGEQGCRVPLSIGTPVEDFDKKGEPCISYDVVANPEVVEQCSTEPAFREQVVQLCLAAVAQKYKIELDARFKLPKIKYKGTSVQLQRIRKKKESQIQEVDDSKAPMPGTSASRRAAGESATFAKPTDGPSPPDFTVYYSLPDAPRLEDAFTRNWGSPPEDVDDATKETYLFGFDLPCYRVNTFQEKIRGTMKNKALREEEEEVDAEVQAKQATREMLASRSCCVQVKLPDLDPHMASLKQFILEVSDECLRLNFPMLPRSKKSAYAGLSIWWPLPFNAADARADWDPKAKPAWGSAYQRTAWTFLQRHLEALIRSCWMRSSERDEETHSCMYIPVEGPLISAMAQKWCRG</sequence>
<comment type="caution">
    <text evidence="1">The sequence shown here is derived from an EMBL/GenBank/DDBJ whole genome shotgun (WGS) entry which is preliminary data.</text>
</comment>
<dbReference type="Proteomes" id="UP001642484">
    <property type="component" value="Unassembled WGS sequence"/>
</dbReference>
<dbReference type="PANTHER" id="PTHR22997">
    <property type="entry name" value="PIH1 DOMAIN-CONTAINING PROTEIN 1"/>
    <property type="match status" value="1"/>
</dbReference>
<dbReference type="InterPro" id="IPR012981">
    <property type="entry name" value="PIH1_N"/>
</dbReference>
<dbReference type="Pfam" id="PF08190">
    <property type="entry name" value="PIH1"/>
    <property type="match status" value="1"/>
</dbReference>
<evidence type="ECO:0000313" key="1">
    <source>
        <dbReference type="EMBL" id="CAK9007352.1"/>
    </source>
</evidence>
<dbReference type="InterPro" id="IPR050734">
    <property type="entry name" value="PIH1/Kintoun_subfamily"/>
</dbReference>
<reference evidence="1 2" key="1">
    <citation type="submission" date="2024-02" db="EMBL/GenBank/DDBJ databases">
        <authorList>
            <person name="Chen Y."/>
            <person name="Shah S."/>
            <person name="Dougan E. K."/>
            <person name="Thang M."/>
            <person name="Chan C."/>
        </authorList>
    </citation>
    <scope>NUCLEOTIDE SEQUENCE [LARGE SCALE GENOMIC DNA]</scope>
</reference>
<name>A0ABP0IZ35_9DINO</name>
<protein>
    <submittedName>
        <fullName evidence="1">Uncharacterized protein</fullName>
    </submittedName>
</protein>
<dbReference type="PANTHER" id="PTHR22997:SF0">
    <property type="entry name" value="PIH1 DOMAIN-CONTAINING PROTEIN 1"/>
    <property type="match status" value="1"/>
</dbReference>
<organism evidence="1 2">
    <name type="scientific">Durusdinium trenchii</name>
    <dbReference type="NCBI Taxonomy" id="1381693"/>
    <lineage>
        <taxon>Eukaryota</taxon>
        <taxon>Sar</taxon>
        <taxon>Alveolata</taxon>
        <taxon>Dinophyceae</taxon>
        <taxon>Suessiales</taxon>
        <taxon>Symbiodiniaceae</taxon>
        <taxon>Durusdinium</taxon>
    </lineage>
</organism>
<accession>A0ABP0IZ35</accession>